<dbReference type="EMBL" id="PYFT01000001">
    <property type="protein sequence ID" value="PSR54124.1"/>
    <property type="molecule type" value="Genomic_DNA"/>
</dbReference>
<evidence type="ECO:0000313" key="1">
    <source>
        <dbReference type="EMBL" id="PSR54124.1"/>
    </source>
</evidence>
<sequence>MRYQGKQVRITAIKDLTKEKLIQHKLEEDVINSVNQLETRDNLSAAAEIKQNLLVRLRKEPDGK</sequence>
<dbReference type="AlphaFoldDB" id="A0A2T2YF46"/>
<reference evidence="1 2" key="1">
    <citation type="submission" date="2018-03" db="EMBL/GenBank/DDBJ databases">
        <title>Adhaeribacter sp. HMF7605 Genome sequencing and assembly.</title>
        <authorList>
            <person name="Kang H."/>
            <person name="Kang J."/>
            <person name="Cha I."/>
            <person name="Kim H."/>
            <person name="Joh K."/>
        </authorList>
    </citation>
    <scope>NUCLEOTIDE SEQUENCE [LARGE SCALE GENOMIC DNA]</scope>
    <source>
        <strain evidence="1 2">HMF7605</strain>
    </source>
</reference>
<comment type="caution">
    <text evidence="1">The sequence shown here is derived from an EMBL/GenBank/DDBJ whole genome shotgun (WGS) entry which is preliminary data.</text>
</comment>
<organism evidence="1 2">
    <name type="scientific">Adhaeribacter arboris</name>
    <dbReference type="NCBI Taxonomy" id="2072846"/>
    <lineage>
        <taxon>Bacteria</taxon>
        <taxon>Pseudomonadati</taxon>
        <taxon>Bacteroidota</taxon>
        <taxon>Cytophagia</taxon>
        <taxon>Cytophagales</taxon>
        <taxon>Hymenobacteraceae</taxon>
        <taxon>Adhaeribacter</taxon>
    </lineage>
</organism>
<protein>
    <submittedName>
        <fullName evidence="1">Uncharacterized protein</fullName>
    </submittedName>
</protein>
<accession>A0A2T2YF46</accession>
<proteinExistence type="predicted"/>
<keyword evidence="2" id="KW-1185">Reference proteome</keyword>
<dbReference type="RefSeq" id="WP_106929486.1">
    <property type="nucleotide sequence ID" value="NZ_PYFT01000001.1"/>
</dbReference>
<gene>
    <name evidence="1" type="ORF">AHMF7605_11640</name>
</gene>
<name>A0A2T2YF46_9BACT</name>
<dbReference type="Proteomes" id="UP000240357">
    <property type="component" value="Unassembled WGS sequence"/>
</dbReference>
<evidence type="ECO:0000313" key="2">
    <source>
        <dbReference type="Proteomes" id="UP000240357"/>
    </source>
</evidence>